<dbReference type="InterPro" id="IPR029063">
    <property type="entry name" value="SAM-dependent_MTases_sf"/>
</dbReference>
<accession>A0ABT4LIR7</accession>
<comment type="similarity">
    <text evidence="5">Belongs to the methyltransferase superfamily. Tam family.</text>
</comment>
<dbReference type="CDD" id="cd02440">
    <property type="entry name" value="AdoMet_MTases"/>
    <property type="match status" value="1"/>
</dbReference>
<comment type="catalytic activity">
    <reaction evidence="5">
        <text>trans-aconitate + S-adenosyl-L-methionine = (E)-3-(methoxycarbonyl)pent-2-enedioate + S-adenosyl-L-homocysteine</text>
        <dbReference type="Rhea" id="RHEA:14969"/>
        <dbReference type="ChEBI" id="CHEBI:15708"/>
        <dbReference type="ChEBI" id="CHEBI:57470"/>
        <dbReference type="ChEBI" id="CHEBI:57856"/>
        <dbReference type="ChEBI" id="CHEBI:59789"/>
        <dbReference type="EC" id="2.1.1.144"/>
    </reaction>
</comment>
<comment type="subcellular location">
    <subcellularLocation>
        <location evidence="5">Cytoplasm</location>
    </subcellularLocation>
</comment>
<proteinExistence type="inferred from homology"/>
<dbReference type="Gene3D" id="1.10.150.290">
    <property type="entry name" value="S-adenosyl-L-methionine-dependent methyltransferases"/>
    <property type="match status" value="1"/>
</dbReference>
<gene>
    <name evidence="5 7" type="primary">tam</name>
    <name evidence="7" type="ORF">O4H49_09455</name>
</gene>
<dbReference type="InterPro" id="IPR041698">
    <property type="entry name" value="Methyltransf_25"/>
</dbReference>
<dbReference type="GO" id="GO:0030798">
    <property type="term" value="F:trans-aconitate 2-methyltransferase activity"/>
    <property type="evidence" value="ECO:0007669"/>
    <property type="project" value="UniProtKB-EC"/>
</dbReference>
<dbReference type="Gene3D" id="3.40.50.150">
    <property type="entry name" value="Vaccinia Virus protein VP39"/>
    <property type="match status" value="1"/>
</dbReference>
<dbReference type="GO" id="GO:0032259">
    <property type="term" value="P:methylation"/>
    <property type="evidence" value="ECO:0007669"/>
    <property type="project" value="UniProtKB-KW"/>
</dbReference>
<dbReference type="InterPro" id="IPR023506">
    <property type="entry name" value="Trans-aconitate_MeTrfase"/>
</dbReference>
<evidence type="ECO:0000313" key="7">
    <source>
        <dbReference type="EMBL" id="MCZ4281002.1"/>
    </source>
</evidence>
<keyword evidence="8" id="KW-1185">Reference proteome</keyword>
<evidence type="ECO:0000256" key="3">
    <source>
        <dbReference type="ARBA" id="ARBA00022679"/>
    </source>
</evidence>
<evidence type="ECO:0000256" key="1">
    <source>
        <dbReference type="ARBA" id="ARBA00022490"/>
    </source>
</evidence>
<dbReference type="Pfam" id="PF13649">
    <property type="entry name" value="Methyltransf_25"/>
    <property type="match status" value="1"/>
</dbReference>
<dbReference type="RefSeq" id="WP_269423187.1">
    <property type="nucleotide sequence ID" value="NZ_JAPWGY010000003.1"/>
</dbReference>
<evidence type="ECO:0000256" key="4">
    <source>
        <dbReference type="ARBA" id="ARBA00022691"/>
    </source>
</evidence>
<dbReference type="Proteomes" id="UP001069802">
    <property type="component" value="Unassembled WGS sequence"/>
</dbReference>
<keyword evidence="2 5" id="KW-0489">Methyltransferase</keyword>
<dbReference type="EC" id="2.1.1.144" evidence="5"/>
<evidence type="ECO:0000256" key="5">
    <source>
        <dbReference type="HAMAP-Rule" id="MF_00560"/>
    </source>
</evidence>
<evidence type="ECO:0000256" key="2">
    <source>
        <dbReference type="ARBA" id="ARBA00022603"/>
    </source>
</evidence>
<dbReference type="EMBL" id="JAPWGY010000003">
    <property type="protein sequence ID" value="MCZ4281002.1"/>
    <property type="molecule type" value="Genomic_DNA"/>
</dbReference>
<evidence type="ECO:0000259" key="6">
    <source>
        <dbReference type="Pfam" id="PF13649"/>
    </source>
</evidence>
<keyword evidence="4 5" id="KW-0949">S-adenosyl-L-methionine</keyword>
<dbReference type="PANTHER" id="PTHR43861">
    <property type="entry name" value="TRANS-ACONITATE 2-METHYLTRANSFERASE-RELATED"/>
    <property type="match status" value="1"/>
</dbReference>
<feature type="domain" description="Methyltransferase" evidence="6">
    <location>
        <begin position="35"/>
        <end position="124"/>
    </location>
</feature>
<comment type="caution">
    <text evidence="7">The sequence shown here is derived from an EMBL/GenBank/DDBJ whole genome shotgun (WGS) entry which is preliminary data.</text>
</comment>
<protein>
    <recommendedName>
        <fullName evidence="5">Trans-aconitate 2-methyltransferase</fullName>
        <ecNumber evidence="5">2.1.1.144</ecNumber>
    </recommendedName>
</protein>
<dbReference type="InterPro" id="IPR023149">
    <property type="entry name" value="Trans_acon_MeTrfase_C"/>
</dbReference>
<dbReference type="HAMAP" id="MF_00560">
    <property type="entry name" value="Tran_acon_Me_trans"/>
    <property type="match status" value="1"/>
</dbReference>
<keyword evidence="1 5" id="KW-0963">Cytoplasm</keyword>
<comment type="function">
    <text evidence="5">Catalyzes the S-adenosylmethionine monomethyl esterification of trans-aconitate.</text>
</comment>
<sequence length="259" mass="28993">MTDWDAELYLNFETMRTRPAQELLARVKLKQPERIVDLGCGPGNSTELLVERFPLAGITGLDSSPAMLKQARERLSGVSFVRGDITDWVPDLPVDLIFANASLQWCPDHADLFPRLIDHLRPGGMLAVQMPDNLSEPSHQLMNEIAKRPRWQELLSGAASQRSKIGTFESYYSSLVANCVDVDIWNCCYGHVLPGADSIVQWLKSSGLRPYLDPLSPAEQKLFLEAYSRAISNAYPPLADGRVLLRFPRLFIVATKKLV</sequence>
<name>A0ABT4LIR7_9PROT</name>
<dbReference type="PANTHER" id="PTHR43861:SF1">
    <property type="entry name" value="TRANS-ACONITATE 2-METHYLTRANSFERASE"/>
    <property type="match status" value="1"/>
</dbReference>
<keyword evidence="3 5" id="KW-0808">Transferase</keyword>
<dbReference type="SUPFAM" id="SSF53335">
    <property type="entry name" value="S-adenosyl-L-methionine-dependent methyltransferases"/>
    <property type="match status" value="1"/>
</dbReference>
<reference evidence="7" key="1">
    <citation type="submission" date="2022-12" db="EMBL/GenBank/DDBJ databases">
        <title>Bacterial isolates from different developmental stages of Nematostella vectensis.</title>
        <authorList>
            <person name="Fraune S."/>
        </authorList>
    </citation>
    <scope>NUCLEOTIDE SEQUENCE</scope>
    <source>
        <strain evidence="7">G21630-S1</strain>
    </source>
</reference>
<evidence type="ECO:0000313" key="8">
    <source>
        <dbReference type="Proteomes" id="UP001069802"/>
    </source>
</evidence>
<dbReference type="NCBIfam" id="NF002463">
    <property type="entry name" value="PRK01683.1"/>
    <property type="match status" value="1"/>
</dbReference>
<organism evidence="7 8">
    <name type="scientific">Kiloniella laminariae</name>
    <dbReference type="NCBI Taxonomy" id="454162"/>
    <lineage>
        <taxon>Bacteria</taxon>
        <taxon>Pseudomonadati</taxon>
        <taxon>Pseudomonadota</taxon>
        <taxon>Alphaproteobacteria</taxon>
        <taxon>Rhodospirillales</taxon>
        <taxon>Kiloniellaceae</taxon>
        <taxon>Kiloniella</taxon>
    </lineage>
</organism>